<protein>
    <submittedName>
        <fullName evidence="2">Heterokaryon incompatibility protein-domain-containing protein</fullName>
    </submittedName>
</protein>
<proteinExistence type="predicted"/>
<feature type="domain" description="Heterokaryon incompatibility" evidence="1">
    <location>
        <begin position="187"/>
        <end position="344"/>
    </location>
</feature>
<dbReference type="Pfam" id="PF06985">
    <property type="entry name" value="HET"/>
    <property type="match status" value="1"/>
</dbReference>
<evidence type="ECO:0000313" key="2">
    <source>
        <dbReference type="EMBL" id="KAH7045895.1"/>
    </source>
</evidence>
<dbReference type="EMBL" id="JAGTJR010000018">
    <property type="protein sequence ID" value="KAH7045895.1"/>
    <property type="molecule type" value="Genomic_DNA"/>
</dbReference>
<name>A0ABQ8G5Z4_9PEZI</name>
<evidence type="ECO:0000313" key="3">
    <source>
        <dbReference type="Proteomes" id="UP000774617"/>
    </source>
</evidence>
<dbReference type="PANTHER" id="PTHR33112:SF8">
    <property type="entry name" value="HETEROKARYON INCOMPATIBILITY DOMAIN-CONTAINING PROTEIN"/>
    <property type="match status" value="1"/>
</dbReference>
<comment type="caution">
    <text evidence="2">The sequence shown here is derived from an EMBL/GenBank/DDBJ whole genome shotgun (WGS) entry which is preliminary data.</text>
</comment>
<organism evidence="2 3">
    <name type="scientific">Macrophomina phaseolina</name>
    <dbReference type="NCBI Taxonomy" id="35725"/>
    <lineage>
        <taxon>Eukaryota</taxon>
        <taxon>Fungi</taxon>
        <taxon>Dikarya</taxon>
        <taxon>Ascomycota</taxon>
        <taxon>Pezizomycotina</taxon>
        <taxon>Dothideomycetes</taxon>
        <taxon>Dothideomycetes incertae sedis</taxon>
        <taxon>Botryosphaeriales</taxon>
        <taxon>Botryosphaeriaceae</taxon>
        <taxon>Macrophomina</taxon>
    </lineage>
</organism>
<reference evidence="2 3" key="1">
    <citation type="journal article" date="2021" name="Nat. Commun.">
        <title>Genetic determinants of endophytism in the Arabidopsis root mycobiome.</title>
        <authorList>
            <person name="Mesny F."/>
            <person name="Miyauchi S."/>
            <person name="Thiergart T."/>
            <person name="Pickel B."/>
            <person name="Atanasova L."/>
            <person name="Karlsson M."/>
            <person name="Huettel B."/>
            <person name="Barry K.W."/>
            <person name="Haridas S."/>
            <person name="Chen C."/>
            <person name="Bauer D."/>
            <person name="Andreopoulos W."/>
            <person name="Pangilinan J."/>
            <person name="LaButti K."/>
            <person name="Riley R."/>
            <person name="Lipzen A."/>
            <person name="Clum A."/>
            <person name="Drula E."/>
            <person name="Henrissat B."/>
            <person name="Kohler A."/>
            <person name="Grigoriev I.V."/>
            <person name="Martin F.M."/>
            <person name="Hacquard S."/>
        </authorList>
    </citation>
    <scope>NUCLEOTIDE SEQUENCE [LARGE SCALE GENOMIC DNA]</scope>
    <source>
        <strain evidence="2 3">MPI-SDFR-AT-0080</strain>
    </source>
</reference>
<sequence length="684" mass="76055">MLCNACNDVFAGKSARTVSPLKIRIHHYTLQSFQASVSAGCHMCSLISASDGFLPESASPDYDDRMKHSRIEWLFLDDELLFIERKYSEYGHASTSRDSQAIFKLIKAEGAAHAASTYVQTPTTLSDSALSVAKKWYEECLEEHCNACTEASKGRHRFFPSRIVDVGELADPDVRVIVPPIPIDEPYATLSHCWGHSQTLRLVQDNIEGFARGIPLKTLPKTFEEAVIVARRLDLRYLWIDSLCILQDSPEDWRHESAQMRNIYLHGALNIAATSATSDAAGLSSRRHPARTRHLRVTITWSPYTQPDLAAHAPPGPYYLSAADLWDREVEAGPLNARGWVLQERALAPRILHFGRSQLYWQCNAAFREEMFAGGVGDEEGGLGPRASRVTSDFVMCLREREEGEGRQRRKEEAYARWSELVNAYSATALTRAEDKLIAVQALAETMMAATGDAYVAGLWGSRIVEEVLWRTDVDALLVGVVVRRPGLWRAPSWSWASLDCQVEARGVYHYTGSLEGVCKAYVAEMVPFVEGFGDVVTGQLRSASLRVRGLLYQSREEVAMKVLGPPLSLYKPPDDSSSWSCKIVIDEWDEKTAHASEYRLSAGTLFFPVGSPIAGTVEGLILEPVAQTKGHFRRTAYFEVDIASGIADDILEGSGCLGHADNLNQLKDGEDVQGRQMYRFTLI</sequence>
<evidence type="ECO:0000259" key="1">
    <source>
        <dbReference type="Pfam" id="PF06985"/>
    </source>
</evidence>
<dbReference type="Proteomes" id="UP000774617">
    <property type="component" value="Unassembled WGS sequence"/>
</dbReference>
<gene>
    <name evidence="2" type="ORF">B0J12DRAFT_786939</name>
</gene>
<dbReference type="PANTHER" id="PTHR33112">
    <property type="entry name" value="DOMAIN PROTEIN, PUTATIVE-RELATED"/>
    <property type="match status" value="1"/>
</dbReference>
<keyword evidence="3" id="KW-1185">Reference proteome</keyword>
<dbReference type="InterPro" id="IPR010730">
    <property type="entry name" value="HET"/>
</dbReference>
<accession>A0ABQ8G5Z4</accession>